<proteinExistence type="predicted"/>
<organism evidence="1 2">
    <name type="scientific">Candidatus Clostridium eludens</name>
    <dbReference type="NCBI Taxonomy" id="3381663"/>
    <lineage>
        <taxon>Bacteria</taxon>
        <taxon>Bacillati</taxon>
        <taxon>Bacillota</taxon>
        <taxon>Clostridia</taxon>
        <taxon>Eubacteriales</taxon>
        <taxon>Clostridiaceae</taxon>
        <taxon>Clostridium</taxon>
    </lineage>
</organism>
<keyword evidence="2" id="KW-1185">Reference proteome</keyword>
<evidence type="ECO:0000313" key="1">
    <source>
        <dbReference type="EMBL" id="MFL0194904.1"/>
    </source>
</evidence>
<protein>
    <recommendedName>
        <fullName evidence="3">DUF2642 domain-containing protein</fullName>
    </recommendedName>
</protein>
<dbReference type="EMBL" id="JBJHZX010000005">
    <property type="protein sequence ID" value="MFL0194904.1"/>
    <property type="molecule type" value="Genomic_DNA"/>
</dbReference>
<reference evidence="1 2" key="1">
    <citation type="submission" date="2024-11" db="EMBL/GenBank/DDBJ databases">
        <authorList>
            <person name="Heng Y.C."/>
            <person name="Lim A.C.H."/>
            <person name="Lee J.K.Y."/>
            <person name="Kittelmann S."/>
        </authorList>
    </citation>
    <scope>NUCLEOTIDE SEQUENCE [LARGE SCALE GENOMIC DNA]</scope>
    <source>
        <strain evidence="1 2">WILCCON 0269</strain>
    </source>
</reference>
<name>A0ABW8SI99_9CLOT</name>
<dbReference type="Proteomes" id="UP001623660">
    <property type="component" value="Unassembled WGS sequence"/>
</dbReference>
<evidence type="ECO:0000313" key="2">
    <source>
        <dbReference type="Proteomes" id="UP001623660"/>
    </source>
</evidence>
<gene>
    <name evidence="1" type="ORF">ACJDU8_04845</name>
</gene>
<evidence type="ECO:0008006" key="3">
    <source>
        <dbReference type="Google" id="ProtNLM"/>
    </source>
</evidence>
<dbReference type="RefSeq" id="WP_406791025.1">
    <property type="nucleotide sequence ID" value="NZ_JBJHZX010000005.1"/>
</dbReference>
<comment type="caution">
    <text evidence="1">The sequence shown here is derived from an EMBL/GenBank/DDBJ whole genome shotgun (WGS) entry which is preliminary data.</text>
</comment>
<accession>A0ABW8SI99</accession>
<sequence>MSDYHFNDYNNFIGKHITVIYDCGSKCKKLHCKLLQYSEKNSKEKFIILKTHDNTIYHMNCNKIIYWTAKYKDALTEDQDAYKSNTKRIESDPVVEGEDLLLEKTHHKDTTPPETNIPNAKLHAVEPLSNEKITESHYANFPKENTALIPSESTIYDNSQENTSILPQSKNKSNPSLELVNNAAIISDERDINYAAHSELNNDEIITDYKKDHNCDKVIQKYNHKDNYKKNLLSSPLAAFINSNFQGVHLTIYTTSTQIISGEVIFNYNRLIILKSDEKTYYINPEQIAYFC</sequence>